<dbReference type="SUPFAM" id="SSF160246">
    <property type="entry name" value="EspE N-terminal domain-like"/>
    <property type="match status" value="1"/>
</dbReference>
<gene>
    <name evidence="3" type="ORF">DCC88_07475</name>
</gene>
<dbReference type="AlphaFoldDB" id="A0A369KXQ8"/>
<evidence type="ECO:0000259" key="2">
    <source>
        <dbReference type="Pfam" id="PF05157"/>
    </source>
</evidence>
<evidence type="ECO:0000313" key="4">
    <source>
        <dbReference type="Proteomes" id="UP000253934"/>
    </source>
</evidence>
<feature type="domain" description="Type II secretion system protein GspE N-terminal" evidence="2">
    <location>
        <begin position="68"/>
        <end position="140"/>
    </location>
</feature>
<feature type="region of interest" description="Disordered" evidence="1">
    <location>
        <begin position="200"/>
        <end position="266"/>
    </location>
</feature>
<dbReference type="Proteomes" id="UP000253934">
    <property type="component" value="Unassembled WGS sequence"/>
</dbReference>
<sequence length="371" mass="41060">MYDLLQVMQQDGYLSSGELIALRKTCKELGENPVRILRSLNIASPEQIQEYLQRYFRVNALGNQAISKLDESYQAYVPIDLAIHYSCFGLGEENSALYIAMEDPSDRGAIQQLRFFLNKRIIAIAATVYQLAEGLSRIYRVSIPNLKLTTVIERSRGVIGGLRYEIPIESQSFSVNNNVAGNNLSPDMTAEVEDFAESSMPIPTKKLQKPRNNSNEEPSAEISAPDLNTPDLFNTPSVEPLEDSSSSEVDSSTGLLADDIPPDNMSQDDIFESKPQDFDETYISQISALASSALVKVSMMSDKSQAIELINNLLGPYQLSVSLLDEANYQIVGHDFSVQGNLTSRVSNNQNPIAYAIDPILKLVLKMKESS</sequence>
<organism evidence="3 4">
    <name type="scientific">Spirobacillus cienkowskii</name>
    <dbReference type="NCBI Taxonomy" id="495820"/>
    <lineage>
        <taxon>Bacteria</taxon>
        <taxon>Pseudomonadati</taxon>
        <taxon>Bdellovibrionota</taxon>
        <taxon>Oligoflexia</taxon>
        <taxon>Silvanigrellales</taxon>
        <taxon>Spirobacillus</taxon>
    </lineage>
</organism>
<comment type="caution">
    <text evidence="3">The sequence shown here is derived from an EMBL/GenBank/DDBJ whole genome shotgun (WGS) entry which is preliminary data.</text>
</comment>
<dbReference type="EMBL" id="QOVW01000070">
    <property type="protein sequence ID" value="RDB35956.1"/>
    <property type="molecule type" value="Genomic_DNA"/>
</dbReference>
<evidence type="ECO:0000313" key="3">
    <source>
        <dbReference type="EMBL" id="RDB35956.1"/>
    </source>
</evidence>
<dbReference type="Pfam" id="PF05157">
    <property type="entry name" value="MshEN"/>
    <property type="match status" value="1"/>
</dbReference>
<reference evidence="3" key="1">
    <citation type="submission" date="2018-04" db="EMBL/GenBank/DDBJ databases">
        <title>Draft genome sequence of the Candidatus Spirobacillus cienkowskii, a pathogen of freshwater Daphnia species, reconstructed from hemolymph metagenomic reads.</title>
        <authorList>
            <person name="Bresciani L."/>
            <person name="Lemos L.N."/>
            <person name="Wale N."/>
            <person name="Lin J.Y."/>
            <person name="Fernandes G.R."/>
            <person name="Duffy M.A."/>
            <person name="Rodrigues J.M."/>
        </authorList>
    </citation>
    <scope>NUCLEOTIDE SEQUENCE [LARGE SCALE GENOMIC DNA]</scope>
    <source>
        <strain evidence="3">Binning01</strain>
    </source>
</reference>
<accession>A0A369KXQ8</accession>
<feature type="compositionally biased region" description="Low complexity" evidence="1">
    <location>
        <begin position="236"/>
        <end position="252"/>
    </location>
</feature>
<name>A0A369KXQ8_9BACT</name>
<protein>
    <recommendedName>
        <fullName evidence="2">Type II secretion system protein GspE N-terminal domain-containing protein</fullName>
    </recommendedName>
</protein>
<dbReference type="Gene3D" id="3.30.300.160">
    <property type="entry name" value="Type II secretion system, protein E, N-terminal domain"/>
    <property type="match status" value="1"/>
</dbReference>
<keyword evidence="4" id="KW-1185">Reference proteome</keyword>
<proteinExistence type="predicted"/>
<dbReference type="InterPro" id="IPR037257">
    <property type="entry name" value="T2SS_E_N_sf"/>
</dbReference>
<evidence type="ECO:0000256" key="1">
    <source>
        <dbReference type="SAM" id="MobiDB-lite"/>
    </source>
</evidence>
<dbReference type="InterPro" id="IPR007831">
    <property type="entry name" value="T2SS_GspE_N"/>
</dbReference>